<name>A0A1G4KPY5_KOMPC</name>
<accession>A0A1G4KPY5</accession>
<dbReference type="EMBL" id="FR839629">
    <property type="protein sequence ID" value="SCV12065.1"/>
    <property type="molecule type" value="Genomic_DNA"/>
</dbReference>
<sequence length="58" mass="6665">MVFCFDFRRTDSVLNTKLINFSDQVLTVVMVGEMISLQWQNLSLTSLKNLLGRQRGSI</sequence>
<reference evidence="1 2" key="2">
    <citation type="journal article" date="2016" name="FEMS Yeast Res.">
        <title>Curation of the genome annotation of Pichia pastoris (Komagataella phaffii) CBS7435 from gene level to protein function.</title>
        <authorList>
            <person name="Valli M."/>
            <person name="Tatto N.E."/>
            <person name="Peymann A."/>
            <person name="Gruber C."/>
            <person name="Landes N."/>
            <person name="Ekker H."/>
            <person name="Thallinger G.G."/>
            <person name="Mattanovich D."/>
            <person name="Gasser B."/>
            <person name="Graf A.B."/>
        </authorList>
    </citation>
    <scope>GENOME REANNOTATION</scope>
    <source>
        <strain evidence="1 2">ATCC 76273 / CBS 7435 / CECT 11047 / NRRL Y-11430 / Wegner 21-1</strain>
    </source>
</reference>
<proteinExistence type="predicted"/>
<dbReference type="Proteomes" id="UP000006853">
    <property type="component" value="Chromosome 2"/>
</dbReference>
<gene>
    <name evidence="1" type="ordered locus">PP7435_Chr2-2287</name>
</gene>
<organism evidence="1 2">
    <name type="scientific">Komagataella phaffii (strain ATCC 76273 / CBS 7435 / CECT 11047 / NRRL Y-11430 / Wegner 21-1)</name>
    <name type="common">Yeast</name>
    <name type="synonym">Pichia pastoris</name>
    <dbReference type="NCBI Taxonomy" id="981350"/>
    <lineage>
        <taxon>Eukaryota</taxon>
        <taxon>Fungi</taxon>
        <taxon>Dikarya</taxon>
        <taxon>Ascomycota</taxon>
        <taxon>Saccharomycotina</taxon>
        <taxon>Pichiomycetes</taxon>
        <taxon>Pichiales</taxon>
        <taxon>Pichiaceae</taxon>
        <taxon>Komagataella</taxon>
    </lineage>
</organism>
<reference evidence="1 2" key="1">
    <citation type="journal article" date="2011" name="J. Biotechnol.">
        <title>High-quality genome sequence of Pichia pastoris CBS7435.</title>
        <authorList>
            <person name="Kuberl A."/>
            <person name="Schneider J."/>
            <person name="Thallinger G.G."/>
            <person name="Anderl I."/>
            <person name="Wibberg D."/>
            <person name="Hajek T."/>
            <person name="Jaenicke S."/>
            <person name="Brinkrolf K."/>
            <person name="Goesmann A."/>
            <person name="Szczepanowski R."/>
            <person name="Puhler A."/>
            <person name="Schwab H."/>
            <person name="Glieder A."/>
            <person name="Pichler H."/>
        </authorList>
    </citation>
    <scope>NUCLEOTIDE SEQUENCE [LARGE SCALE GENOMIC DNA]</scope>
    <source>
        <strain evidence="2">ATCC 76273 / CBS 7435 / CECT 11047 / NRRL Y-11430 / Wegner 21-1</strain>
    </source>
</reference>
<keyword evidence="2" id="KW-1185">Reference proteome</keyword>
<dbReference type="AlphaFoldDB" id="A0A1G4KPY5"/>
<evidence type="ECO:0000313" key="2">
    <source>
        <dbReference type="Proteomes" id="UP000006853"/>
    </source>
</evidence>
<protein>
    <submittedName>
        <fullName evidence="1">Uncharacterized protein</fullName>
    </submittedName>
</protein>
<evidence type="ECO:0000313" key="1">
    <source>
        <dbReference type="EMBL" id="SCV12065.1"/>
    </source>
</evidence>